<dbReference type="InterPro" id="IPR026564">
    <property type="entry name" value="Transcrip_reg_TACO1-like_dom3"/>
</dbReference>
<dbReference type="InterPro" id="IPR029072">
    <property type="entry name" value="YebC-like"/>
</dbReference>
<dbReference type="SUPFAM" id="SSF75625">
    <property type="entry name" value="YebC-like"/>
    <property type="match status" value="1"/>
</dbReference>
<evidence type="ECO:0000313" key="2">
    <source>
        <dbReference type="EMBL" id="OGM11947.1"/>
    </source>
</evidence>
<dbReference type="STRING" id="1802481.A2W13_03035"/>
<protein>
    <recommendedName>
        <fullName evidence="1">TACO1/YebC-like second and third domain-containing protein</fullName>
    </recommendedName>
</protein>
<dbReference type="PANTHER" id="PTHR12532:SF6">
    <property type="entry name" value="TRANSCRIPTIONAL REGULATORY PROTEIN YEBC-RELATED"/>
    <property type="match status" value="1"/>
</dbReference>
<sequence>MVVNKELDVDSQMLKLIDLGVDDVDESGDGIEVYTTQEKAGEIKELLEKSGFTISSFEIIKKPKNVMTVTDEKKARRIITFLETLEDHEDVQSVFSNLDIPDDVADKIEY</sequence>
<dbReference type="Pfam" id="PF01709">
    <property type="entry name" value="Transcrip_reg"/>
    <property type="match status" value="1"/>
</dbReference>
<evidence type="ECO:0000259" key="1">
    <source>
        <dbReference type="Pfam" id="PF01709"/>
    </source>
</evidence>
<reference evidence="2 3" key="1">
    <citation type="journal article" date="2016" name="Nat. Commun.">
        <title>Thousands of microbial genomes shed light on interconnected biogeochemical processes in an aquifer system.</title>
        <authorList>
            <person name="Anantharaman K."/>
            <person name="Brown C.T."/>
            <person name="Hug L.A."/>
            <person name="Sharon I."/>
            <person name="Castelle C.J."/>
            <person name="Probst A.J."/>
            <person name="Thomas B.C."/>
            <person name="Singh A."/>
            <person name="Wilkins M.J."/>
            <person name="Karaoz U."/>
            <person name="Brodie E.L."/>
            <person name="Williams K.H."/>
            <person name="Hubbard S.S."/>
            <person name="Banfield J.F."/>
        </authorList>
    </citation>
    <scope>NUCLEOTIDE SEQUENCE [LARGE SCALE GENOMIC DNA]</scope>
</reference>
<gene>
    <name evidence="2" type="ORF">A2W13_03035</name>
</gene>
<dbReference type="Proteomes" id="UP000178533">
    <property type="component" value="Unassembled WGS sequence"/>
</dbReference>
<feature type="domain" description="TACO1/YebC-like second and third" evidence="1">
    <location>
        <begin position="4"/>
        <end position="98"/>
    </location>
</feature>
<dbReference type="InterPro" id="IPR048300">
    <property type="entry name" value="TACO1_YebC-like_2nd/3rd_dom"/>
</dbReference>
<dbReference type="Gene3D" id="3.30.70.980">
    <property type="match status" value="2"/>
</dbReference>
<comment type="caution">
    <text evidence="2">The sequence shown here is derived from an EMBL/GenBank/DDBJ whole genome shotgun (WGS) entry which is preliminary data.</text>
</comment>
<organism evidence="2 3">
    <name type="scientific">Candidatus Woesebacteria bacterium RBG_16_36_11</name>
    <dbReference type="NCBI Taxonomy" id="1802481"/>
    <lineage>
        <taxon>Bacteria</taxon>
        <taxon>Candidatus Woeseibacteriota</taxon>
    </lineage>
</organism>
<accession>A0A1F7XAA6</accession>
<dbReference type="GO" id="GO:0005829">
    <property type="term" value="C:cytosol"/>
    <property type="evidence" value="ECO:0007669"/>
    <property type="project" value="TreeGrafter"/>
</dbReference>
<dbReference type="PANTHER" id="PTHR12532">
    <property type="entry name" value="TRANSLATIONAL ACTIVATOR OF CYTOCHROME C OXIDASE 1"/>
    <property type="match status" value="1"/>
</dbReference>
<proteinExistence type="predicted"/>
<name>A0A1F7XAA6_9BACT</name>
<dbReference type="InterPro" id="IPR002876">
    <property type="entry name" value="Transcrip_reg_TACO1-like"/>
</dbReference>
<dbReference type="AlphaFoldDB" id="A0A1F7XAA6"/>
<evidence type="ECO:0000313" key="3">
    <source>
        <dbReference type="Proteomes" id="UP000178533"/>
    </source>
</evidence>
<dbReference type="EMBL" id="MGFT01000008">
    <property type="protein sequence ID" value="OGM11947.1"/>
    <property type="molecule type" value="Genomic_DNA"/>
</dbReference>